<accession>A0A2T1M1W6</accession>
<gene>
    <name evidence="1" type="ORF">C7H19_04125</name>
</gene>
<organism evidence="1 2">
    <name type="scientific">Aphanothece hegewaldii CCALA 016</name>
    <dbReference type="NCBI Taxonomy" id="2107694"/>
    <lineage>
        <taxon>Bacteria</taxon>
        <taxon>Bacillati</taxon>
        <taxon>Cyanobacteriota</taxon>
        <taxon>Cyanophyceae</taxon>
        <taxon>Oscillatoriophycideae</taxon>
        <taxon>Chroococcales</taxon>
        <taxon>Aphanothecaceae</taxon>
        <taxon>Aphanothece</taxon>
    </lineage>
</organism>
<dbReference type="OrthoDB" id="7783360at2"/>
<reference evidence="1 2" key="2">
    <citation type="submission" date="2018-03" db="EMBL/GenBank/DDBJ databases">
        <authorList>
            <person name="Keele B.F."/>
        </authorList>
    </citation>
    <scope>NUCLEOTIDE SEQUENCE [LARGE SCALE GENOMIC DNA]</scope>
    <source>
        <strain evidence="1 2">CCALA 016</strain>
    </source>
</reference>
<name>A0A2T1M1W6_9CHRO</name>
<dbReference type="EMBL" id="PXOH01000003">
    <property type="protein sequence ID" value="PSF38702.1"/>
    <property type="molecule type" value="Genomic_DNA"/>
</dbReference>
<dbReference type="Gene3D" id="2.60.40.2810">
    <property type="match status" value="2"/>
</dbReference>
<dbReference type="AlphaFoldDB" id="A0A2T1M1W6"/>
<sequence>MSLETNGNLLFDDETLLTSYGTNENQILLTNFLNNNKMIALAGNSWVKFKIPTYEITQNTILSFSFKSTSVGDIHAIGVDNDNMISPNQIFQISGTQDYGVLDNNNYLNSTPGTWKNYKISLNQYLTGEIKYLTFINDQNDNQTGNSYFANITLSERLAPKTDTFNTLEDNFISIATNQLISNDIGTSLNITGVGNAINGTVSLNNNNVVFTPTGNFYGNGSFRYTVSDRNGKTSAAAVNIKVKSVNDVPITVNDNFATNKNNSLAIPINQLLSNDSDPDGDILSLIGVNQAVNGSVQLSGTNVLFTPNPNFSGAANFNYTVSDGKGGTSTTQVTVTVNSLSSGDTTSGKLGTNLAGLADYSAQLPFIDGFRTSRSWIPQKWGVWDTGESSLLNLDADGYVKSLPSANSSTYTFVGTILFRDLQGKYPGGKYIVLYDGEGTINYNFDAVKDVTASRPGRDVINVTPSEGGIYISITATDPNQTGNYIRNIRVVPEAALTTYAQQIFNPTFVEKSDPFGAVRFMDWMGTNNSTQSQWNDRPTLTDASWATTGTPVEVMVKLANSLDIDPWFCMPHLATNEYVTNFAQYVKDNLEPGRKVYVEYSNEAWNWQFQQTHWVYQQSLAAGLEFYMDLYSKRTTEITRIWDGVWGTDKERVIGVMGSQAANVWLGQRELSYVWDTTGPKSHEYYGIDAIAIAPYFGGYLGDPNTANEIASWTQNPDGGLSKLFDELTQGGVISSSPQGGALQESYSWMANYASLAQQQGLELLAYEGGQHLVGYWGAENNQALTNLFIAANRDPRMGDIYKQYLNKWYELGGGTFLNFSDIGLPTKWGSWGTLEYASQNSSPKYNALMDVIQSLSTSSQ</sequence>
<evidence type="ECO:0000313" key="2">
    <source>
        <dbReference type="Proteomes" id="UP000239001"/>
    </source>
</evidence>
<comment type="caution">
    <text evidence="1">The sequence shown here is derived from an EMBL/GenBank/DDBJ whole genome shotgun (WGS) entry which is preliminary data.</text>
</comment>
<keyword evidence="2" id="KW-1185">Reference proteome</keyword>
<evidence type="ECO:0000313" key="1">
    <source>
        <dbReference type="EMBL" id="PSF38702.1"/>
    </source>
</evidence>
<dbReference type="Pfam" id="PF17963">
    <property type="entry name" value="Big_9"/>
    <property type="match status" value="2"/>
</dbReference>
<dbReference type="NCBIfam" id="NF012211">
    <property type="entry name" value="tand_rpt_95"/>
    <property type="match status" value="2"/>
</dbReference>
<reference evidence="1 2" key="1">
    <citation type="submission" date="2018-03" db="EMBL/GenBank/DDBJ databases">
        <title>The ancient ancestry and fast evolution of plastids.</title>
        <authorList>
            <person name="Moore K.R."/>
            <person name="Magnabosco C."/>
            <person name="Momper L."/>
            <person name="Gold D.A."/>
            <person name="Bosak T."/>
            <person name="Fournier G.P."/>
        </authorList>
    </citation>
    <scope>NUCLEOTIDE SEQUENCE [LARGE SCALE GENOMIC DNA]</scope>
    <source>
        <strain evidence="1 2">CCALA 016</strain>
    </source>
</reference>
<protein>
    <submittedName>
        <fullName evidence="1">Cellulose-binding protein</fullName>
    </submittedName>
</protein>
<proteinExistence type="predicted"/>
<dbReference type="Proteomes" id="UP000239001">
    <property type="component" value="Unassembled WGS sequence"/>
</dbReference>
<dbReference type="RefSeq" id="WP_106455624.1">
    <property type="nucleotide sequence ID" value="NZ_PXOH01000003.1"/>
</dbReference>